<feature type="transmembrane region" description="Helical" evidence="8">
    <location>
        <begin position="181"/>
        <end position="200"/>
    </location>
</feature>
<feature type="transmembrane region" description="Helical" evidence="8">
    <location>
        <begin position="153"/>
        <end position="174"/>
    </location>
</feature>
<dbReference type="Gene3D" id="1.20.1080.10">
    <property type="entry name" value="Glycerol uptake facilitator protein"/>
    <property type="match status" value="1"/>
</dbReference>
<protein>
    <recommendedName>
        <fullName evidence="8">Aquaporin</fullName>
    </recommendedName>
</protein>
<dbReference type="InterPro" id="IPR051883">
    <property type="entry name" value="AQP11/12_channel"/>
</dbReference>
<evidence type="ECO:0000256" key="5">
    <source>
        <dbReference type="ARBA" id="ARBA00022737"/>
    </source>
</evidence>
<dbReference type="GO" id="GO:0015267">
    <property type="term" value="F:channel activity"/>
    <property type="evidence" value="ECO:0007669"/>
    <property type="project" value="TreeGrafter"/>
</dbReference>
<evidence type="ECO:0000256" key="9">
    <source>
        <dbReference type="SAM" id="SignalP"/>
    </source>
</evidence>
<name>A0A3B3RBV0_9TELE</name>
<comment type="similarity">
    <text evidence="2">Belongs to the MIP/aquaporin (TC 1.A.8) family. AQP11/AQP12 subfamily.</text>
</comment>
<dbReference type="PRINTS" id="PR02025">
    <property type="entry name" value="AQUAPORIN12"/>
</dbReference>
<feature type="transmembrane region" description="Helical" evidence="8">
    <location>
        <begin position="230"/>
        <end position="248"/>
    </location>
</feature>
<evidence type="ECO:0000256" key="8">
    <source>
        <dbReference type="PIRNR" id="PIRNR017529"/>
    </source>
</evidence>
<dbReference type="PIRSF" id="PIRSF017529">
    <property type="entry name" value="Aquaporin_11/12"/>
    <property type="match status" value="1"/>
</dbReference>
<feature type="transmembrane region" description="Helical" evidence="8">
    <location>
        <begin position="58"/>
        <end position="83"/>
    </location>
</feature>
<dbReference type="GeneTree" id="ENSGT00530000063816"/>
<dbReference type="PANTHER" id="PTHR21191">
    <property type="entry name" value="AQUAPORIN"/>
    <property type="match status" value="1"/>
</dbReference>
<proteinExistence type="inferred from homology"/>
<sequence length="280" mass="30453">MPGLNACLGFLLAAAALGAFTRALLGLHPGNRFSQELPASFVLVASRLEIQTLMEVGQWVGGFGADVASSVLFVVLVVHGAVYRCATGNPCVTIMEYLLCREGALSVLAGLAAHFLGAWLAQLFVHYYWSLELSDMHMIRNLMMQACSPTLRVSVYQGAFTEGVCALAFHLFYLSVQRAPATFGVPVVALALAFLSYAGFDYTSGLINPSLAYTLTFHCPGFTLLEYTTVFWLAPLAGMAVALFLHCGHIPRLFSRNLLYSQKTRFRVPTEVKIKAGKVK</sequence>
<keyword evidence="11" id="KW-1185">Reference proteome</keyword>
<keyword evidence="9" id="KW-0732">Signal</keyword>
<evidence type="ECO:0000256" key="2">
    <source>
        <dbReference type="ARBA" id="ARBA00005900"/>
    </source>
</evidence>
<evidence type="ECO:0000313" key="10">
    <source>
        <dbReference type="Ensembl" id="ENSPKIP00000015853.1"/>
    </source>
</evidence>
<evidence type="ECO:0000256" key="3">
    <source>
        <dbReference type="ARBA" id="ARBA00022448"/>
    </source>
</evidence>
<keyword evidence="5" id="KW-0677">Repeat</keyword>
<dbReference type="GO" id="GO:0016020">
    <property type="term" value="C:membrane"/>
    <property type="evidence" value="ECO:0007669"/>
    <property type="project" value="UniProtKB-SubCell"/>
</dbReference>
<evidence type="ECO:0000313" key="11">
    <source>
        <dbReference type="Proteomes" id="UP000261540"/>
    </source>
</evidence>
<keyword evidence="7 8" id="KW-0472">Membrane</keyword>
<feature type="transmembrane region" description="Helical" evidence="8">
    <location>
        <begin position="104"/>
        <end position="129"/>
    </location>
</feature>
<organism evidence="10 11">
    <name type="scientific">Paramormyrops kingsleyae</name>
    <dbReference type="NCBI Taxonomy" id="1676925"/>
    <lineage>
        <taxon>Eukaryota</taxon>
        <taxon>Metazoa</taxon>
        <taxon>Chordata</taxon>
        <taxon>Craniata</taxon>
        <taxon>Vertebrata</taxon>
        <taxon>Euteleostomi</taxon>
        <taxon>Actinopterygii</taxon>
        <taxon>Neopterygii</taxon>
        <taxon>Teleostei</taxon>
        <taxon>Osteoglossocephala</taxon>
        <taxon>Osteoglossomorpha</taxon>
        <taxon>Osteoglossiformes</taxon>
        <taxon>Mormyridae</taxon>
        <taxon>Paramormyrops</taxon>
    </lineage>
</organism>
<keyword evidence="6 8" id="KW-1133">Transmembrane helix</keyword>
<dbReference type="GO" id="GO:0005737">
    <property type="term" value="C:cytoplasm"/>
    <property type="evidence" value="ECO:0007669"/>
    <property type="project" value="TreeGrafter"/>
</dbReference>
<accession>A0A3B3RBV0</accession>
<dbReference type="SUPFAM" id="SSF81338">
    <property type="entry name" value="Aquaporin-like"/>
    <property type="match status" value="1"/>
</dbReference>
<feature type="chain" id="PRO_5017355932" description="Aquaporin" evidence="9">
    <location>
        <begin position="27"/>
        <end position="280"/>
    </location>
</feature>
<feature type="signal peptide" evidence="9">
    <location>
        <begin position="1"/>
        <end position="26"/>
    </location>
</feature>
<evidence type="ECO:0000256" key="4">
    <source>
        <dbReference type="ARBA" id="ARBA00022692"/>
    </source>
</evidence>
<keyword evidence="4 8" id="KW-0812">Transmembrane</keyword>
<dbReference type="InterPro" id="IPR023271">
    <property type="entry name" value="Aquaporin-like"/>
</dbReference>
<dbReference type="FunFam" id="1.20.1080.10:FF:000018">
    <property type="entry name" value="Aquaporin"/>
    <property type="match status" value="1"/>
</dbReference>
<evidence type="ECO:0000256" key="7">
    <source>
        <dbReference type="ARBA" id="ARBA00023136"/>
    </source>
</evidence>
<evidence type="ECO:0000256" key="1">
    <source>
        <dbReference type="ARBA" id="ARBA00004141"/>
    </source>
</evidence>
<reference evidence="10" key="2">
    <citation type="submission" date="2025-09" db="UniProtKB">
        <authorList>
            <consortium name="Ensembl"/>
        </authorList>
    </citation>
    <scope>IDENTIFICATION</scope>
</reference>
<dbReference type="Proteomes" id="UP000261540">
    <property type="component" value="Unplaced"/>
</dbReference>
<comment type="subcellular location">
    <subcellularLocation>
        <location evidence="1">Membrane</location>
        <topology evidence="1">Multi-pass membrane protein</topology>
    </subcellularLocation>
</comment>
<dbReference type="InterPro" id="IPR016697">
    <property type="entry name" value="Aquaporin_11/12"/>
</dbReference>
<dbReference type="InterPro" id="IPR023265">
    <property type="entry name" value="Aquaporin_12"/>
</dbReference>
<evidence type="ECO:0000256" key="6">
    <source>
        <dbReference type="ARBA" id="ARBA00022989"/>
    </source>
</evidence>
<reference evidence="10" key="1">
    <citation type="submission" date="2025-08" db="UniProtKB">
        <authorList>
            <consortium name="Ensembl"/>
        </authorList>
    </citation>
    <scope>IDENTIFICATION</scope>
</reference>
<dbReference type="GO" id="GO:0071391">
    <property type="term" value="P:cellular response to estrogen stimulus"/>
    <property type="evidence" value="ECO:0007669"/>
    <property type="project" value="Ensembl"/>
</dbReference>
<dbReference type="Ensembl" id="ENSPKIT00000040329.1">
    <property type="protein sequence ID" value="ENSPKIP00000015853.1"/>
    <property type="gene ID" value="ENSPKIG00000002404.1"/>
</dbReference>
<dbReference type="PANTHER" id="PTHR21191:SF8">
    <property type="entry name" value="AQUAPORIN-12A-RELATED"/>
    <property type="match status" value="1"/>
</dbReference>
<dbReference type="AlphaFoldDB" id="A0A3B3RBV0"/>
<keyword evidence="3" id="KW-0813">Transport</keyword>